<feature type="compositionally biased region" description="Pro residues" evidence="1">
    <location>
        <begin position="370"/>
        <end position="386"/>
    </location>
</feature>
<gene>
    <name evidence="3" type="primary">PLESTB000907</name>
    <name evidence="3" type="ORF">PLESTB_000450200</name>
</gene>
<evidence type="ECO:0000313" key="4">
    <source>
        <dbReference type="Proteomes" id="UP001165080"/>
    </source>
</evidence>
<feature type="compositionally biased region" description="Polar residues" evidence="1">
    <location>
        <begin position="568"/>
        <end position="580"/>
    </location>
</feature>
<evidence type="ECO:0000256" key="1">
    <source>
        <dbReference type="SAM" id="MobiDB-lite"/>
    </source>
</evidence>
<dbReference type="PANTHER" id="PTHR16861:SF4">
    <property type="entry name" value="SH3 DOMAIN PROTEIN (AFU_ORTHOLOGUE AFUA_1G13610)"/>
    <property type="match status" value="1"/>
</dbReference>
<evidence type="ECO:0000256" key="2">
    <source>
        <dbReference type="SAM" id="Phobius"/>
    </source>
</evidence>
<dbReference type="EMBL" id="BRXU01000004">
    <property type="protein sequence ID" value="GLC50952.1"/>
    <property type="molecule type" value="Genomic_DNA"/>
</dbReference>
<feature type="region of interest" description="Disordered" evidence="1">
    <location>
        <begin position="504"/>
        <end position="526"/>
    </location>
</feature>
<proteinExistence type="predicted"/>
<accession>A0A9W6EZN1</accession>
<dbReference type="Proteomes" id="UP001165080">
    <property type="component" value="Unassembled WGS sequence"/>
</dbReference>
<feature type="compositionally biased region" description="Polar residues" evidence="1">
    <location>
        <begin position="16"/>
        <end position="33"/>
    </location>
</feature>
<dbReference type="CDD" id="cd12087">
    <property type="entry name" value="TM_EGFR-like"/>
    <property type="match status" value="1"/>
</dbReference>
<name>A0A9W6EZN1_9CHLO</name>
<feature type="region of interest" description="Disordered" evidence="1">
    <location>
        <begin position="16"/>
        <end position="38"/>
    </location>
</feature>
<evidence type="ECO:0000313" key="3">
    <source>
        <dbReference type="EMBL" id="GLC50952.1"/>
    </source>
</evidence>
<feature type="transmembrane region" description="Helical" evidence="2">
    <location>
        <begin position="533"/>
        <end position="556"/>
    </location>
</feature>
<keyword evidence="2" id="KW-0812">Transmembrane</keyword>
<keyword evidence="2" id="KW-1133">Transmembrane helix</keyword>
<reference evidence="3 4" key="1">
    <citation type="journal article" date="2023" name="Commun. Biol.">
        <title>Reorganization of the ancestral sex-determining regions during the evolution of trioecy in Pleodorina starrii.</title>
        <authorList>
            <person name="Takahashi K."/>
            <person name="Suzuki S."/>
            <person name="Kawai-Toyooka H."/>
            <person name="Yamamoto K."/>
            <person name="Hamaji T."/>
            <person name="Ootsuki R."/>
            <person name="Yamaguchi H."/>
            <person name="Kawachi M."/>
            <person name="Higashiyama T."/>
            <person name="Nozaki H."/>
        </authorList>
    </citation>
    <scope>NUCLEOTIDE SEQUENCE [LARGE SCALE GENOMIC DNA]</scope>
    <source>
        <strain evidence="3 4">NIES-4479</strain>
    </source>
</reference>
<keyword evidence="2" id="KW-0472">Membrane</keyword>
<dbReference type="PANTHER" id="PTHR16861">
    <property type="entry name" value="GLYCOPROTEIN 38"/>
    <property type="match status" value="1"/>
</dbReference>
<protein>
    <submittedName>
        <fullName evidence="3">Uncharacterized protein</fullName>
    </submittedName>
</protein>
<feature type="region of interest" description="Disordered" evidence="1">
    <location>
        <begin position="564"/>
        <end position="607"/>
    </location>
</feature>
<dbReference type="AlphaFoldDB" id="A0A9W6EZN1"/>
<sequence>MGALVDLANRVSAMMSSLTPSSNTTGNSTADATQKQEKEKVIAEKTASIANALLTSLNGVQDPEQVLQTMTSIAAMAGSAAELLPDSSRTVYVDAAKMATSAILSSTSTASTTELLSSLADICRLLSTSLPRGAGSTSNSGRRLLQSATTSAARSSLADLLSLGGQLGGTMGQRATPGGGYVAGGDQGVYVSAVVIPTSTAPAGSISVSLRAGQTAAIIANGGVTSQVGVDVEAQLVLAGQVAVDASSYTVVLQYAPSSSAAVTQATTGLLDASKTTLGGLATISWTAPSTASGTPQLDGESNYLVVSIPVSGFNTSRSTSCMVYNPTAVTLSEESGSFVSFNATTGLVTCRVTKLGSYIVTQGAALVGPSPPPPPPSPPPPPLPPATRVFTITMLFSVDSADRLATETQQNAFRSNLTAALADIYQVAASAVTLSSAIEVRADKTVQVFVSLIVPTSRPEDGGAAAGFEADPKSKLPASLITTFGIIDVKVQRGQQNNAVVPVQYTPPAGSQQTNAISGPSNNSKKRLSGGAVAGIVVGSIAGAVAIVVLAFLIIQRRKRSRVAPGATSSGQGQPIASRQDSRQGQEEGTAQDATAATAVQGNAEV</sequence>
<comment type="caution">
    <text evidence="3">The sequence shown here is derived from an EMBL/GenBank/DDBJ whole genome shotgun (WGS) entry which is preliminary data.</text>
</comment>
<organism evidence="3 4">
    <name type="scientific">Pleodorina starrii</name>
    <dbReference type="NCBI Taxonomy" id="330485"/>
    <lineage>
        <taxon>Eukaryota</taxon>
        <taxon>Viridiplantae</taxon>
        <taxon>Chlorophyta</taxon>
        <taxon>core chlorophytes</taxon>
        <taxon>Chlorophyceae</taxon>
        <taxon>CS clade</taxon>
        <taxon>Chlamydomonadales</taxon>
        <taxon>Volvocaceae</taxon>
        <taxon>Pleodorina</taxon>
    </lineage>
</organism>
<keyword evidence="4" id="KW-1185">Reference proteome</keyword>
<feature type="region of interest" description="Disordered" evidence="1">
    <location>
        <begin position="367"/>
        <end position="386"/>
    </location>
</feature>
<feature type="compositionally biased region" description="Polar residues" evidence="1">
    <location>
        <begin position="510"/>
        <end position="524"/>
    </location>
</feature>